<evidence type="ECO:0000313" key="2">
    <source>
        <dbReference type="EMBL" id="MFC4063987.1"/>
    </source>
</evidence>
<sequence>MLLRRALVILSTILMGVSALVLPASPAAAAVHCVNFGCDGLKVADTDCKANAYAITGMQVTDSAGTVTGRGDLFYSVTCHAMWGDFTSLADAYSGTLYLEFSPEYGGVNQQRANAAVSGKMNHVTTLLGWQRSVRMCAVTGMPNAFCTPWR</sequence>
<dbReference type="Proteomes" id="UP001595867">
    <property type="component" value="Unassembled WGS sequence"/>
</dbReference>
<feature type="signal peptide" evidence="1">
    <location>
        <begin position="1"/>
        <end position="29"/>
    </location>
</feature>
<name>A0ABV8ILY0_9ACTN</name>
<dbReference type="EMBL" id="JBHSBL010000004">
    <property type="protein sequence ID" value="MFC4063987.1"/>
    <property type="molecule type" value="Genomic_DNA"/>
</dbReference>
<evidence type="ECO:0000256" key="1">
    <source>
        <dbReference type="SAM" id="SignalP"/>
    </source>
</evidence>
<gene>
    <name evidence="2" type="ORF">ACFO0C_03525</name>
</gene>
<reference evidence="3" key="1">
    <citation type="journal article" date="2019" name="Int. J. Syst. Evol. Microbiol.">
        <title>The Global Catalogue of Microorganisms (GCM) 10K type strain sequencing project: providing services to taxonomists for standard genome sequencing and annotation.</title>
        <authorList>
            <consortium name="The Broad Institute Genomics Platform"/>
            <consortium name="The Broad Institute Genome Sequencing Center for Infectious Disease"/>
            <person name="Wu L."/>
            <person name="Ma J."/>
        </authorList>
    </citation>
    <scope>NUCLEOTIDE SEQUENCE [LARGE SCALE GENOMIC DNA]</scope>
    <source>
        <strain evidence="3">TBRC 5832</strain>
    </source>
</reference>
<accession>A0ABV8ILY0</accession>
<proteinExistence type="predicted"/>
<dbReference type="RefSeq" id="WP_378065028.1">
    <property type="nucleotide sequence ID" value="NZ_JBHSBL010000004.1"/>
</dbReference>
<comment type="caution">
    <text evidence="2">The sequence shown here is derived from an EMBL/GenBank/DDBJ whole genome shotgun (WGS) entry which is preliminary data.</text>
</comment>
<keyword evidence="3" id="KW-1185">Reference proteome</keyword>
<evidence type="ECO:0008006" key="4">
    <source>
        <dbReference type="Google" id="ProtNLM"/>
    </source>
</evidence>
<evidence type="ECO:0000313" key="3">
    <source>
        <dbReference type="Proteomes" id="UP001595867"/>
    </source>
</evidence>
<keyword evidence="1" id="KW-0732">Signal</keyword>
<protein>
    <recommendedName>
        <fullName evidence="4">DUF2690 domain-containing protein</fullName>
    </recommendedName>
</protein>
<feature type="chain" id="PRO_5046988847" description="DUF2690 domain-containing protein" evidence="1">
    <location>
        <begin position="30"/>
        <end position="151"/>
    </location>
</feature>
<organism evidence="2 3">
    <name type="scientific">Actinoplanes subglobosus</name>
    <dbReference type="NCBI Taxonomy" id="1547892"/>
    <lineage>
        <taxon>Bacteria</taxon>
        <taxon>Bacillati</taxon>
        <taxon>Actinomycetota</taxon>
        <taxon>Actinomycetes</taxon>
        <taxon>Micromonosporales</taxon>
        <taxon>Micromonosporaceae</taxon>
        <taxon>Actinoplanes</taxon>
    </lineage>
</organism>